<feature type="compositionally biased region" description="Polar residues" evidence="1">
    <location>
        <begin position="443"/>
        <end position="453"/>
    </location>
</feature>
<reference evidence="3" key="1">
    <citation type="submission" date="2022-08" db="EMBL/GenBank/DDBJ databases">
        <title>A Global Phylogenomic Analysis of the Shiitake Genus Lentinula.</title>
        <authorList>
            <consortium name="DOE Joint Genome Institute"/>
            <person name="Sierra-Patev S."/>
            <person name="Min B."/>
            <person name="Naranjo-Ortiz M."/>
            <person name="Looney B."/>
            <person name="Konkel Z."/>
            <person name="Slot J.C."/>
            <person name="Sakamoto Y."/>
            <person name="Steenwyk J.L."/>
            <person name="Rokas A."/>
            <person name="Carro J."/>
            <person name="Camarero S."/>
            <person name="Ferreira P."/>
            <person name="Molpeceres G."/>
            <person name="Ruiz-Duenas F.J."/>
            <person name="Serrano A."/>
            <person name="Henrissat B."/>
            <person name="Drula E."/>
            <person name="Hughes K.W."/>
            <person name="Mata J.L."/>
            <person name="Ishikawa N.K."/>
            <person name="Vargas-Isla R."/>
            <person name="Ushijima S."/>
            <person name="Smith C.A."/>
            <person name="Ahrendt S."/>
            <person name="Andreopoulos W."/>
            <person name="He G."/>
            <person name="Labutti K."/>
            <person name="Lipzen A."/>
            <person name="Ng V."/>
            <person name="Riley R."/>
            <person name="Sandor L."/>
            <person name="Barry K."/>
            <person name="Martinez A.T."/>
            <person name="Xiao Y."/>
            <person name="Gibbons J.G."/>
            <person name="Terashima K."/>
            <person name="Grigoriev I.V."/>
            <person name="Hibbett D.S."/>
        </authorList>
    </citation>
    <scope>NUCLEOTIDE SEQUENCE</scope>
    <source>
        <strain evidence="3">RHP3577 ss4</strain>
    </source>
</reference>
<feature type="region of interest" description="Disordered" evidence="1">
    <location>
        <begin position="362"/>
        <end position="383"/>
    </location>
</feature>
<feature type="compositionally biased region" description="Polar residues" evidence="1">
    <location>
        <begin position="982"/>
        <end position="993"/>
    </location>
</feature>
<accession>A0ABQ8VSJ6</accession>
<dbReference type="EMBL" id="JANVFT010000011">
    <property type="protein sequence ID" value="KAJ4499348.1"/>
    <property type="molecule type" value="Genomic_DNA"/>
</dbReference>
<feature type="region of interest" description="Disordered" evidence="1">
    <location>
        <begin position="443"/>
        <end position="466"/>
    </location>
</feature>
<name>A0ABQ8VSJ6_9AGAR</name>
<dbReference type="PROSITE" id="PS50097">
    <property type="entry name" value="BTB"/>
    <property type="match status" value="1"/>
</dbReference>
<feature type="region of interest" description="Disordered" evidence="1">
    <location>
        <begin position="489"/>
        <end position="517"/>
    </location>
</feature>
<gene>
    <name evidence="3" type="ORF">C8R41DRAFT_978377</name>
</gene>
<dbReference type="PANTHER" id="PTHR47369:SF1">
    <property type="entry name" value="BTB_POZ DOMAIN-CONTAINING PROTEIN"/>
    <property type="match status" value="1"/>
</dbReference>
<feature type="compositionally biased region" description="Polar residues" evidence="1">
    <location>
        <begin position="1057"/>
        <end position="1068"/>
    </location>
</feature>
<feature type="compositionally biased region" description="Low complexity" evidence="1">
    <location>
        <begin position="1000"/>
        <end position="1015"/>
    </location>
</feature>
<dbReference type="Gene3D" id="3.30.710.10">
    <property type="entry name" value="Potassium Channel Kv1.1, Chain A"/>
    <property type="match status" value="1"/>
</dbReference>
<feature type="compositionally biased region" description="Low complexity" evidence="1">
    <location>
        <begin position="1086"/>
        <end position="1115"/>
    </location>
</feature>
<feature type="region of interest" description="Disordered" evidence="1">
    <location>
        <begin position="880"/>
        <end position="1024"/>
    </location>
</feature>
<feature type="compositionally biased region" description="Basic and acidic residues" evidence="1">
    <location>
        <begin position="491"/>
        <end position="503"/>
    </location>
</feature>
<evidence type="ECO:0000313" key="4">
    <source>
        <dbReference type="Proteomes" id="UP001150217"/>
    </source>
</evidence>
<keyword evidence="4" id="KW-1185">Reference proteome</keyword>
<feature type="compositionally biased region" description="Basic and acidic residues" evidence="1">
    <location>
        <begin position="702"/>
        <end position="713"/>
    </location>
</feature>
<evidence type="ECO:0000313" key="3">
    <source>
        <dbReference type="EMBL" id="KAJ4499348.1"/>
    </source>
</evidence>
<dbReference type="InterPro" id="IPR000210">
    <property type="entry name" value="BTB/POZ_dom"/>
</dbReference>
<dbReference type="InterPro" id="IPR011333">
    <property type="entry name" value="SKP1/BTB/POZ_sf"/>
</dbReference>
<dbReference type="PANTHER" id="PTHR47369">
    <property type="entry name" value="BTB/POZ DOMAIN-CONTAINING PROTEIN"/>
    <property type="match status" value="1"/>
</dbReference>
<feature type="compositionally biased region" description="Low complexity" evidence="1">
    <location>
        <begin position="951"/>
        <end position="981"/>
    </location>
</feature>
<organism evidence="3 4">
    <name type="scientific">Lentinula lateritia</name>
    <dbReference type="NCBI Taxonomy" id="40482"/>
    <lineage>
        <taxon>Eukaryota</taxon>
        <taxon>Fungi</taxon>
        <taxon>Dikarya</taxon>
        <taxon>Basidiomycota</taxon>
        <taxon>Agaricomycotina</taxon>
        <taxon>Agaricomycetes</taxon>
        <taxon>Agaricomycetidae</taxon>
        <taxon>Agaricales</taxon>
        <taxon>Marasmiineae</taxon>
        <taxon>Omphalotaceae</taxon>
        <taxon>Lentinula</taxon>
    </lineage>
</organism>
<proteinExistence type="predicted"/>
<feature type="compositionally biased region" description="Polar residues" evidence="1">
    <location>
        <begin position="726"/>
        <end position="736"/>
    </location>
</feature>
<evidence type="ECO:0000256" key="1">
    <source>
        <dbReference type="SAM" id="MobiDB-lite"/>
    </source>
</evidence>
<evidence type="ECO:0000259" key="2">
    <source>
        <dbReference type="PROSITE" id="PS50097"/>
    </source>
</evidence>
<dbReference type="Proteomes" id="UP001150217">
    <property type="component" value="Unassembled WGS sequence"/>
</dbReference>
<protein>
    <recommendedName>
        <fullName evidence="2">BTB domain-containing protein</fullName>
    </recommendedName>
</protein>
<comment type="caution">
    <text evidence="3">The sequence shown here is derived from an EMBL/GenBank/DDBJ whole genome shotgun (WGS) entry which is preliminary data.</text>
</comment>
<feature type="region of interest" description="Disordered" evidence="1">
    <location>
        <begin position="1052"/>
        <end position="1117"/>
    </location>
</feature>
<feature type="region of interest" description="Disordered" evidence="1">
    <location>
        <begin position="701"/>
        <end position="745"/>
    </location>
</feature>
<feature type="compositionally biased region" description="Low complexity" evidence="1">
    <location>
        <begin position="907"/>
        <end position="945"/>
    </location>
</feature>
<feature type="domain" description="BTB" evidence="2">
    <location>
        <begin position="20"/>
        <end position="111"/>
    </location>
</feature>
<sequence>MNSSVIQSHLYNSFLSGQTSDVSIRISGAFSATYRLHRVVLIQAGFWRDLFTGGFVESSVKLRTTGRKSDTRVASSITNSSSGEEILDVVLDDRNISRAAFELSISQLYGGGPPLYIHPSLVPMSTHPLTSGFPYPSVLPASSLLPYAPGCQPATPEFLISLLATSLYLSIPSLASEALTWILRTIGPRTVGYYLDFALGMTKLKNADRPAVGLEGLAKDLEEGEHGLEYSDLDMSTSFPVENRSGQPSETYHERYSPLIVDSPSSPNSLRSTSDEYLSLPFSQVARNRNYLSRSKVDIAVPSTQFYYGSISDKIGETCACWLARWGADMFVEEEKIVSDWLNDPNASLDSWTVEESGFEGVPLTSDTDSHRPSHSTSSAWTPKWSQSNVKSIPKFFTATAVGSGFEGLSLSWIHALISSDSFFVPAPSLYDSLSITPSISAQSTFDTSSSRNPLPATTPGSPEEERYAFAKGVVELRRAVRTKVRQLRKKQMEIDEENERHAQQSRFKGKGRQLTPLDYNDEDYQDGLSDHSDTAISDEWKQWSDTWQNECSNEDKQWDAFFSTGIYYTNMSTEAVIDISRDISPSTGRPYVDLRTLQQAVWEAELVKHTIIRGNQNTSSHKALYPVDKLGFAKPVSSISSTSTTDNSLNCVKPYFTIPANESLRIGDTITTFSGINVEGNIHNNIMMDELFASSFGKSSLHREHSSRERKGMQRGSATLGDTAAASSDNQTGEQLEQEKTAPIAKTSTERTFFGLRDTICYAAHADDHLFSFISSPAPFLHHSPSPFQLPPSQLLSTHPPLRFSVEFFNLEMLKEKDRIHSRTVWYAGSLWNVYVQVVQRKDKNSANVLELPKDVQTYRSPGSGLLPNYQLGVYLHRQSPTENTPPFSAPDPFSDSRQSIKDHYNPSLSSPSSTYSPTSPNSPVTSSTLQVPRSQQILISSPSSPSPRGPAFAPLTPYASAPQATSSSASASQTSSSTSRLRGNSGSSLVSPSLHPMTAPVSPSSSSARPRTPGGSGGWRNLAPSHSANSLLSGNNFLSSLLPTVFPTFGRSRHQGSGSRDGTTRNMDYGIPGASASTSQVGRSTPSPLSSTPIPSGPSAITVAPPASTTSSTDLPFPDPPFYAVANSKSIYPYTDPRQVVSVYFSVNCASPTGSAQTRFRSAPDIFKVGQSWGWKSSGLLGGLQGSAGTKVNHNDGGLEAALIQMDRELPAAGHEVSLRATVVLGIV</sequence>